<evidence type="ECO:0000256" key="2">
    <source>
        <dbReference type="ARBA" id="ARBA00022723"/>
    </source>
</evidence>
<evidence type="ECO:0000256" key="3">
    <source>
        <dbReference type="SAM" id="Phobius"/>
    </source>
</evidence>
<evidence type="ECO:0000313" key="7">
    <source>
        <dbReference type="Proteomes" id="UP000801492"/>
    </source>
</evidence>
<evidence type="ECO:0000259" key="5">
    <source>
        <dbReference type="Pfam" id="PF13613"/>
    </source>
</evidence>
<organism evidence="6 7">
    <name type="scientific">Ignelater luminosus</name>
    <name type="common">Cucubano</name>
    <name type="synonym">Pyrophorus luminosus</name>
    <dbReference type="NCBI Taxonomy" id="2038154"/>
    <lineage>
        <taxon>Eukaryota</taxon>
        <taxon>Metazoa</taxon>
        <taxon>Ecdysozoa</taxon>
        <taxon>Arthropoda</taxon>
        <taxon>Hexapoda</taxon>
        <taxon>Insecta</taxon>
        <taxon>Pterygota</taxon>
        <taxon>Neoptera</taxon>
        <taxon>Endopterygota</taxon>
        <taxon>Coleoptera</taxon>
        <taxon>Polyphaga</taxon>
        <taxon>Elateriformia</taxon>
        <taxon>Elateroidea</taxon>
        <taxon>Elateridae</taxon>
        <taxon>Agrypninae</taxon>
        <taxon>Pyrophorini</taxon>
        <taxon>Ignelater</taxon>
    </lineage>
</organism>
<dbReference type="AlphaFoldDB" id="A0A8K0GPA3"/>
<accession>A0A8K0GPA3</accession>
<keyword evidence="3" id="KW-0812">Transmembrane</keyword>
<dbReference type="PANTHER" id="PTHR23080">
    <property type="entry name" value="THAP DOMAIN PROTEIN"/>
    <property type="match status" value="1"/>
</dbReference>
<protein>
    <recommendedName>
        <fullName evidence="8">DDE Tnp4 domain-containing protein</fullName>
    </recommendedName>
</protein>
<dbReference type="InterPro" id="IPR027805">
    <property type="entry name" value="Transposase_HTH_dom"/>
</dbReference>
<evidence type="ECO:0000256" key="1">
    <source>
        <dbReference type="ARBA" id="ARBA00001968"/>
    </source>
</evidence>
<evidence type="ECO:0000313" key="6">
    <source>
        <dbReference type="EMBL" id="KAF2904798.1"/>
    </source>
</evidence>
<keyword evidence="3" id="KW-1133">Transmembrane helix</keyword>
<gene>
    <name evidence="6" type="ORF">ILUMI_01363</name>
</gene>
<reference evidence="6" key="1">
    <citation type="submission" date="2019-08" db="EMBL/GenBank/DDBJ databases">
        <title>The genome of the North American firefly Photinus pyralis.</title>
        <authorList>
            <consortium name="Photinus pyralis genome working group"/>
            <person name="Fallon T.R."/>
            <person name="Sander Lower S.E."/>
            <person name="Weng J.-K."/>
        </authorList>
    </citation>
    <scope>NUCLEOTIDE SEQUENCE</scope>
    <source>
        <strain evidence="6">TRF0915ILg1</strain>
        <tissue evidence="6">Whole body</tissue>
    </source>
</reference>
<keyword evidence="7" id="KW-1185">Reference proteome</keyword>
<name>A0A8K0GPA3_IGNLU</name>
<proteinExistence type="predicted"/>
<comment type="cofactor">
    <cofactor evidence="1">
        <name>a divalent metal cation</name>
        <dbReference type="ChEBI" id="CHEBI:60240"/>
    </cofactor>
</comment>
<keyword evidence="2" id="KW-0479">Metal-binding</keyword>
<feature type="domain" description="Transposase Helix-turn-helix" evidence="5">
    <location>
        <begin position="152"/>
        <end position="195"/>
    </location>
</feature>
<keyword evidence="3" id="KW-0472">Membrane</keyword>
<dbReference type="Pfam" id="PF13359">
    <property type="entry name" value="DDE_Tnp_4"/>
    <property type="match status" value="1"/>
</dbReference>
<comment type="caution">
    <text evidence="6">The sequence shown here is derived from an EMBL/GenBank/DDBJ whole genome shotgun (WGS) entry which is preliminary data.</text>
</comment>
<dbReference type="OrthoDB" id="6504129at2759"/>
<dbReference type="Proteomes" id="UP000801492">
    <property type="component" value="Unassembled WGS sequence"/>
</dbReference>
<feature type="transmembrane region" description="Helical" evidence="3">
    <location>
        <begin position="162"/>
        <end position="181"/>
    </location>
</feature>
<dbReference type="GO" id="GO:0046872">
    <property type="term" value="F:metal ion binding"/>
    <property type="evidence" value="ECO:0007669"/>
    <property type="project" value="UniProtKB-KW"/>
</dbReference>
<evidence type="ECO:0000259" key="4">
    <source>
        <dbReference type="Pfam" id="PF13359"/>
    </source>
</evidence>
<dbReference type="EMBL" id="VTPC01000674">
    <property type="protein sequence ID" value="KAF2904798.1"/>
    <property type="molecule type" value="Genomic_DNA"/>
</dbReference>
<feature type="domain" description="DDE Tnp4" evidence="4">
    <location>
        <begin position="228"/>
        <end position="387"/>
    </location>
</feature>
<dbReference type="PANTHER" id="PTHR23080:SF141">
    <property type="entry name" value="TRANSPOSASE HELIX-TURN-HELIX DOMAIN-CONTAINING PROTEIN"/>
    <property type="match status" value="1"/>
</dbReference>
<evidence type="ECO:0008006" key="8">
    <source>
        <dbReference type="Google" id="ProtNLM"/>
    </source>
</evidence>
<sequence length="399" mass="45663">MYLAKKRSLKGTAYPSINLPQGSCDRKVNIDQQRNRASRYKKREEQQADKARLKTAEILLELAEGHHKNATDNSEHTADVEEEQLQVNNTPIFSDKSCQVNTFIDNSKFDIADIVNNKYRLKFCTGIPNMALFNVLSNALNTRIGTKNFCARKKILLTLMKIKLGLSFCFLAILFNISSVTTQKYFNSTCKILAAFLKVFIRFPSKEEVLGNIPKCFEKFKNCRIIPDCTEIPLQKSHCLKCRMRSYSFYKKDHTIKILIGVSPSGMITYLSKAYGGRASDKAIFNKEKIIELLIPGLDAIMVDKGFLIDDECKRNYIKLYQPPFLGRGKSQFSKEEAEETAEIARARVHVERRIQRLKNFTLLKNRYSWTLLPLIDDILVIVSALVDLSEPILSSDKF</sequence>
<dbReference type="InterPro" id="IPR027806">
    <property type="entry name" value="HARBI1_dom"/>
</dbReference>
<dbReference type="Pfam" id="PF13613">
    <property type="entry name" value="HTH_Tnp_4"/>
    <property type="match status" value="1"/>
</dbReference>